<feature type="region of interest" description="Disordered" evidence="3">
    <location>
        <begin position="20"/>
        <end position="51"/>
    </location>
</feature>
<dbReference type="InterPro" id="IPR008979">
    <property type="entry name" value="Galactose-bd-like_sf"/>
</dbReference>
<evidence type="ECO:0000256" key="1">
    <source>
        <dbReference type="ARBA" id="ARBA00022801"/>
    </source>
</evidence>
<dbReference type="SUPFAM" id="SSF49785">
    <property type="entry name" value="Galactose-binding domain-like"/>
    <property type="match status" value="1"/>
</dbReference>
<feature type="compositionally biased region" description="Low complexity" evidence="3">
    <location>
        <begin position="169"/>
        <end position="178"/>
    </location>
</feature>
<evidence type="ECO:0000256" key="3">
    <source>
        <dbReference type="SAM" id="MobiDB-lite"/>
    </source>
</evidence>
<dbReference type="GO" id="GO:0016798">
    <property type="term" value="F:hydrolase activity, acting on glycosyl bonds"/>
    <property type="evidence" value="ECO:0007669"/>
    <property type="project" value="UniProtKB-KW"/>
</dbReference>
<dbReference type="Gene3D" id="2.60.120.260">
    <property type="entry name" value="Galactose-binding domain-like"/>
    <property type="match status" value="1"/>
</dbReference>
<keyword evidence="6" id="KW-1185">Reference proteome</keyword>
<gene>
    <name evidence="5" type="ORF">QYE76_061336</name>
</gene>
<protein>
    <recommendedName>
        <fullName evidence="4">Beta-galactosidase galactose-binding domain-containing protein</fullName>
    </recommendedName>
</protein>
<evidence type="ECO:0000313" key="5">
    <source>
        <dbReference type="EMBL" id="KAK1643531.1"/>
    </source>
</evidence>
<name>A0AAD8W4L1_LOLMU</name>
<feature type="domain" description="Beta-galactosidase galactose-binding" evidence="4">
    <location>
        <begin position="59"/>
        <end position="97"/>
    </location>
</feature>
<dbReference type="EMBL" id="JAUUTY010000004">
    <property type="protein sequence ID" value="KAK1643531.1"/>
    <property type="molecule type" value="Genomic_DNA"/>
</dbReference>
<evidence type="ECO:0000256" key="2">
    <source>
        <dbReference type="ARBA" id="ARBA00023295"/>
    </source>
</evidence>
<evidence type="ECO:0000259" key="4">
    <source>
        <dbReference type="Pfam" id="PF21467"/>
    </source>
</evidence>
<comment type="caution">
    <text evidence="5">The sequence shown here is derived from an EMBL/GenBank/DDBJ whole genome shotgun (WGS) entry which is preliminary data.</text>
</comment>
<keyword evidence="2" id="KW-0326">Glycosidase</keyword>
<organism evidence="5 6">
    <name type="scientific">Lolium multiflorum</name>
    <name type="common">Italian ryegrass</name>
    <name type="synonym">Lolium perenne subsp. multiflorum</name>
    <dbReference type="NCBI Taxonomy" id="4521"/>
    <lineage>
        <taxon>Eukaryota</taxon>
        <taxon>Viridiplantae</taxon>
        <taxon>Streptophyta</taxon>
        <taxon>Embryophyta</taxon>
        <taxon>Tracheophyta</taxon>
        <taxon>Spermatophyta</taxon>
        <taxon>Magnoliopsida</taxon>
        <taxon>Liliopsida</taxon>
        <taxon>Poales</taxon>
        <taxon>Poaceae</taxon>
        <taxon>BOP clade</taxon>
        <taxon>Pooideae</taxon>
        <taxon>Poodae</taxon>
        <taxon>Poeae</taxon>
        <taxon>Poeae Chloroplast Group 2 (Poeae type)</taxon>
        <taxon>Loliodinae</taxon>
        <taxon>Loliinae</taxon>
        <taxon>Lolium</taxon>
    </lineage>
</organism>
<sequence length="264" mass="29021">MPMSAGNTCLALAVLYQHSSSTSRPCSPTSRPPPCSTRPTATRPASGLNGTMPLNSPFTSYKATFEAPAGLEPVVADLLGLGKGVAWINGNNLGVVRGGRQRPIEVGDKVALACSHYRTISRASAARTRAGASPRRRWWRSRHTVYFRVRLRVRLRPAHRADRLPRPSLPRTPSSARPQLSPSAPPDRCTTSHQTIGAPTQERSGRRRSLGSRALQSKAEHTYWRKVGSGERETREKVPTPSATGETWQGYHTRPINYSTKKIR</sequence>
<accession>A0AAD8W4L1</accession>
<feature type="compositionally biased region" description="Polar residues" evidence="3">
    <location>
        <begin position="189"/>
        <end position="202"/>
    </location>
</feature>
<reference evidence="5" key="1">
    <citation type="submission" date="2023-07" db="EMBL/GenBank/DDBJ databases">
        <title>A chromosome-level genome assembly of Lolium multiflorum.</title>
        <authorList>
            <person name="Chen Y."/>
            <person name="Copetti D."/>
            <person name="Kolliker R."/>
            <person name="Studer B."/>
        </authorList>
    </citation>
    <scope>NUCLEOTIDE SEQUENCE</scope>
    <source>
        <strain evidence="5">02402/16</strain>
        <tissue evidence="5">Leaf</tissue>
    </source>
</reference>
<dbReference type="InterPro" id="IPR048913">
    <property type="entry name" value="BetaGal_gal-bd"/>
</dbReference>
<feature type="compositionally biased region" description="Low complexity" evidence="3">
    <location>
        <begin position="20"/>
        <end position="29"/>
    </location>
</feature>
<proteinExistence type="predicted"/>
<feature type="region of interest" description="Disordered" evidence="3">
    <location>
        <begin position="161"/>
        <end position="264"/>
    </location>
</feature>
<feature type="compositionally biased region" description="Basic and acidic residues" evidence="3">
    <location>
        <begin position="218"/>
        <end position="238"/>
    </location>
</feature>
<keyword evidence="1" id="KW-0378">Hydrolase</keyword>
<dbReference type="Pfam" id="PF21467">
    <property type="entry name" value="BetaGal_gal-bd"/>
    <property type="match status" value="1"/>
</dbReference>
<dbReference type="AlphaFoldDB" id="A0AAD8W4L1"/>
<evidence type="ECO:0000313" key="6">
    <source>
        <dbReference type="Proteomes" id="UP001231189"/>
    </source>
</evidence>
<dbReference type="Proteomes" id="UP001231189">
    <property type="component" value="Unassembled WGS sequence"/>
</dbReference>